<evidence type="ECO:0000256" key="2">
    <source>
        <dbReference type="ARBA" id="ARBA00022448"/>
    </source>
</evidence>
<evidence type="ECO:0000313" key="9">
    <source>
        <dbReference type="Proteomes" id="UP000295351"/>
    </source>
</evidence>
<name>A0A4V2RJM1_SHIGR</name>
<dbReference type="GO" id="GO:0006829">
    <property type="term" value="P:zinc ion transport"/>
    <property type="evidence" value="ECO:0007669"/>
    <property type="project" value="UniProtKB-KW"/>
</dbReference>
<keyword evidence="9" id="KW-1185">Reference proteome</keyword>
<evidence type="ECO:0000313" key="8">
    <source>
        <dbReference type="EMBL" id="TCN48750.1"/>
    </source>
</evidence>
<dbReference type="PROSITE" id="PS00211">
    <property type="entry name" value="ABC_TRANSPORTER_1"/>
    <property type="match status" value="1"/>
</dbReference>
<dbReference type="RefSeq" id="WP_064330415.1">
    <property type="nucleotide sequence ID" value="NZ_BAABEI010000012.1"/>
</dbReference>
<evidence type="ECO:0000256" key="4">
    <source>
        <dbReference type="ARBA" id="ARBA00022840"/>
    </source>
</evidence>
<dbReference type="EMBL" id="SLVX01000001">
    <property type="protein sequence ID" value="TCN48750.1"/>
    <property type="molecule type" value="Genomic_DNA"/>
</dbReference>
<protein>
    <submittedName>
        <fullName evidence="8">Iron complex transport system ATP-binding protein</fullName>
    </submittedName>
</protein>
<evidence type="ECO:0000256" key="6">
    <source>
        <dbReference type="ARBA" id="ARBA00023065"/>
    </source>
</evidence>
<accession>A0A4V2RJM1</accession>
<dbReference type="GO" id="GO:0016887">
    <property type="term" value="F:ATP hydrolysis activity"/>
    <property type="evidence" value="ECO:0007669"/>
    <property type="project" value="InterPro"/>
</dbReference>
<gene>
    <name evidence="8" type="ORF">EV665_101489</name>
</gene>
<dbReference type="InterPro" id="IPR003439">
    <property type="entry name" value="ABC_transporter-like_ATP-bd"/>
</dbReference>
<dbReference type="AlphaFoldDB" id="A0A4V2RJM1"/>
<dbReference type="GO" id="GO:0005524">
    <property type="term" value="F:ATP binding"/>
    <property type="evidence" value="ECO:0007669"/>
    <property type="project" value="UniProtKB-KW"/>
</dbReference>
<sequence length="263" mass="27975">MASDLVMLRLDKAGHSYDGERWQFRALDLGLSAGEITAILGPNGRGKSTLLRVLAGLLKPTSGVVDCNPRTGFVPQEFSGAFPYSVLDIVLMGRARHIALFGTPGPADVEKAMAALDATGMADYAARSIGSLSGGERQLVLIARALAGENDVLLLDEPASALDLKNQDIVLSLLGRLADGQKLAIAFTTHQPNHATAIADRVLLMLPDTQTLFGPTEVVMTESSLESLYGVPVSAVRLGSGDREETAFVPLFRQRARRSGRHG</sequence>
<dbReference type="SUPFAM" id="SSF52540">
    <property type="entry name" value="P-loop containing nucleoside triphosphate hydrolases"/>
    <property type="match status" value="1"/>
</dbReference>
<comment type="caution">
    <text evidence="8">The sequence shown here is derived from an EMBL/GenBank/DDBJ whole genome shotgun (WGS) entry which is preliminary data.</text>
</comment>
<evidence type="ECO:0000256" key="5">
    <source>
        <dbReference type="ARBA" id="ARBA00022906"/>
    </source>
</evidence>
<dbReference type="InterPro" id="IPR003593">
    <property type="entry name" value="AAA+_ATPase"/>
</dbReference>
<keyword evidence="5" id="KW-0864">Zinc transport</keyword>
<comment type="similarity">
    <text evidence="1">Belongs to the ABC transporter superfamily.</text>
</comment>
<dbReference type="InterPro" id="IPR027417">
    <property type="entry name" value="P-loop_NTPase"/>
</dbReference>
<keyword evidence="4 8" id="KW-0067">ATP-binding</keyword>
<reference evidence="8 9" key="1">
    <citation type="submission" date="2019-03" db="EMBL/GenBank/DDBJ databases">
        <title>Genomic Encyclopedia of Type Strains, Phase IV (KMG-IV): sequencing the most valuable type-strain genomes for metagenomic binning, comparative biology and taxonomic classification.</title>
        <authorList>
            <person name="Goeker M."/>
        </authorList>
    </citation>
    <scope>NUCLEOTIDE SEQUENCE [LARGE SCALE GENOMIC DNA]</scope>
    <source>
        <strain evidence="8 9">DSM 18401</strain>
    </source>
</reference>
<organism evidence="8 9">
    <name type="scientific">Shinella granuli</name>
    <dbReference type="NCBI Taxonomy" id="323621"/>
    <lineage>
        <taxon>Bacteria</taxon>
        <taxon>Pseudomonadati</taxon>
        <taxon>Pseudomonadota</taxon>
        <taxon>Alphaproteobacteria</taxon>
        <taxon>Hyphomicrobiales</taxon>
        <taxon>Rhizobiaceae</taxon>
        <taxon>Shinella</taxon>
    </lineage>
</organism>
<dbReference type="Pfam" id="PF00005">
    <property type="entry name" value="ABC_tran"/>
    <property type="match status" value="1"/>
</dbReference>
<dbReference type="PANTHER" id="PTHR42734">
    <property type="entry name" value="METAL TRANSPORT SYSTEM ATP-BINDING PROTEIN TM_0124-RELATED"/>
    <property type="match status" value="1"/>
</dbReference>
<evidence type="ECO:0000259" key="7">
    <source>
        <dbReference type="PROSITE" id="PS50893"/>
    </source>
</evidence>
<feature type="domain" description="ABC transporter" evidence="7">
    <location>
        <begin position="8"/>
        <end position="232"/>
    </location>
</feature>
<dbReference type="Gene3D" id="3.40.50.300">
    <property type="entry name" value="P-loop containing nucleotide triphosphate hydrolases"/>
    <property type="match status" value="1"/>
</dbReference>
<keyword evidence="3" id="KW-0547">Nucleotide-binding</keyword>
<dbReference type="SMART" id="SM00382">
    <property type="entry name" value="AAA"/>
    <property type="match status" value="1"/>
</dbReference>
<dbReference type="InterPro" id="IPR050153">
    <property type="entry name" value="Metal_Ion_Import_ABC"/>
</dbReference>
<keyword evidence="2" id="KW-0813">Transport</keyword>
<proteinExistence type="inferred from homology"/>
<keyword evidence="5" id="KW-0862">Zinc</keyword>
<dbReference type="Proteomes" id="UP000295351">
    <property type="component" value="Unassembled WGS sequence"/>
</dbReference>
<evidence type="ECO:0000256" key="3">
    <source>
        <dbReference type="ARBA" id="ARBA00022741"/>
    </source>
</evidence>
<keyword evidence="6" id="KW-0406">Ion transport</keyword>
<dbReference type="PROSITE" id="PS50893">
    <property type="entry name" value="ABC_TRANSPORTER_2"/>
    <property type="match status" value="1"/>
</dbReference>
<evidence type="ECO:0000256" key="1">
    <source>
        <dbReference type="ARBA" id="ARBA00005417"/>
    </source>
</evidence>
<dbReference type="PANTHER" id="PTHR42734:SF6">
    <property type="entry name" value="MOLYBDATE IMPORT ATP-BINDING PROTEIN MOLC"/>
    <property type="match status" value="1"/>
</dbReference>
<dbReference type="InterPro" id="IPR017871">
    <property type="entry name" value="ABC_transporter-like_CS"/>
</dbReference>